<gene>
    <name evidence="4" type="ORF">Metal_0114</name>
</gene>
<feature type="domain" description="DUF4124" evidence="3">
    <location>
        <begin position="11"/>
        <end position="50"/>
    </location>
</feature>
<evidence type="ECO:0000313" key="5">
    <source>
        <dbReference type="Proteomes" id="UP000005090"/>
    </source>
</evidence>
<evidence type="ECO:0000259" key="3">
    <source>
        <dbReference type="Pfam" id="PF13511"/>
    </source>
</evidence>
<accession>H8GKH5</accession>
<name>H8GKH5_METAL</name>
<evidence type="ECO:0000313" key="4">
    <source>
        <dbReference type="EMBL" id="EIC27983.1"/>
    </source>
</evidence>
<feature type="compositionally biased region" description="Basic and acidic residues" evidence="1">
    <location>
        <begin position="79"/>
        <end position="95"/>
    </location>
</feature>
<sequence>MKLIVILFGILFSLAAGAGVYKCTDEAGRIVYKANPCATGQSNVEIDLKTGIKRDLDREQKERQMQDEQEQAKLDAQQEEEKKQARLKQEAKNESAKNQFLIKNNPLKYSAFAIPPYDPEQLPSPVKNFAERLPEIERLRRAAAEKALASNQCGRVESVELNGKSTQDALVFLVDCSTGKKFYLTEQEIKSL</sequence>
<dbReference type="EMBL" id="CM001475">
    <property type="protein sequence ID" value="EIC27983.1"/>
    <property type="molecule type" value="Genomic_DNA"/>
</dbReference>
<dbReference type="Proteomes" id="UP000005090">
    <property type="component" value="Chromosome"/>
</dbReference>
<dbReference type="STRING" id="686340.Metal_0114"/>
<dbReference type="eggNOG" id="ENOG50304C1">
    <property type="taxonomic scope" value="Bacteria"/>
</dbReference>
<keyword evidence="2" id="KW-0732">Signal</keyword>
<dbReference type="HOGENOM" id="CLU_1426523_0_0_6"/>
<dbReference type="RefSeq" id="WP_005368572.1">
    <property type="nucleotide sequence ID" value="NZ_CM001475.1"/>
</dbReference>
<organism evidence="4 5">
    <name type="scientific">Methylomicrobium album BG8</name>
    <dbReference type="NCBI Taxonomy" id="686340"/>
    <lineage>
        <taxon>Bacteria</taxon>
        <taxon>Pseudomonadati</taxon>
        <taxon>Pseudomonadota</taxon>
        <taxon>Gammaproteobacteria</taxon>
        <taxon>Methylococcales</taxon>
        <taxon>Methylococcaceae</taxon>
        <taxon>Methylomicrobium</taxon>
    </lineage>
</organism>
<feature type="compositionally biased region" description="Basic and acidic residues" evidence="1">
    <location>
        <begin position="58"/>
        <end position="73"/>
    </location>
</feature>
<keyword evidence="5" id="KW-1185">Reference proteome</keyword>
<dbReference type="Pfam" id="PF13511">
    <property type="entry name" value="DUF4124"/>
    <property type="match status" value="1"/>
</dbReference>
<evidence type="ECO:0000256" key="2">
    <source>
        <dbReference type="SAM" id="SignalP"/>
    </source>
</evidence>
<proteinExistence type="predicted"/>
<feature type="signal peptide" evidence="2">
    <location>
        <begin position="1"/>
        <end position="18"/>
    </location>
</feature>
<dbReference type="AlphaFoldDB" id="H8GKH5"/>
<feature type="chain" id="PRO_5003613608" description="DUF4124 domain-containing protein" evidence="2">
    <location>
        <begin position="19"/>
        <end position="192"/>
    </location>
</feature>
<evidence type="ECO:0000256" key="1">
    <source>
        <dbReference type="SAM" id="MobiDB-lite"/>
    </source>
</evidence>
<feature type="region of interest" description="Disordered" evidence="1">
    <location>
        <begin position="58"/>
        <end position="96"/>
    </location>
</feature>
<protein>
    <recommendedName>
        <fullName evidence="3">DUF4124 domain-containing protein</fullName>
    </recommendedName>
</protein>
<dbReference type="InterPro" id="IPR025392">
    <property type="entry name" value="DUF4124"/>
</dbReference>
<reference evidence="4 5" key="1">
    <citation type="journal article" date="2013" name="Genome Announc.">
        <title>Genome Sequence of the Obligate Gammaproteobacterial Methanotroph Methylomicrobium album Strain BG8.</title>
        <authorList>
            <person name="Kits K.D."/>
            <person name="Kalyuzhnaya M.G."/>
            <person name="Klotz M.G."/>
            <person name="Jetten M.S."/>
            <person name="Op den Camp H.J."/>
            <person name="Vuilleumier S."/>
            <person name="Bringel F."/>
            <person name="Dispirito A.A."/>
            <person name="Murrell J.C."/>
            <person name="Bruce D."/>
            <person name="Cheng J.F."/>
            <person name="Copeland A."/>
            <person name="Goodwin L."/>
            <person name="Hauser L."/>
            <person name="Lajus A."/>
            <person name="Land M.L."/>
            <person name="Lapidus A."/>
            <person name="Lucas S."/>
            <person name="Medigue C."/>
            <person name="Pitluck S."/>
            <person name="Woyke T."/>
            <person name="Zeytun A."/>
            <person name="Stein L.Y."/>
        </authorList>
    </citation>
    <scope>NUCLEOTIDE SEQUENCE [LARGE SCALE GENOMIC DNA]</scope>
    <source>
        <strain evidence="4 5">BG8</strain>
    </source>
</reference>